<evidence type="ECO:0000313" key="4">
    <source>
        <dbReference type="Proteomes" id="UP001152798"/>
    </source>
</evidence>
<feature type="compositionally biased region" description="Low complexity" evidence="1">
    <location>
        <begin position="105"/>
        <end position="122"/>
    </location>
</feature>
<organism evidence="3 4">
    <name type="scientific">Nezara viridula</name>
    <name type="common">Southern green stink bug</name>
    <name type="synonym">Cimex viridulus</name>
    <dbReference type="NCBI Taxonomy" id="85310"/>
    <lineage>
        <taxon>Eukaryota</taxon>
        <taxon>Metazoa</taxon>
        <taxon>Ecdysozoa</taxon>
        <taxon>Arthropoda</taxon>
        <taxon>Hexapoda</taxon>
        <taxon>Insecta</taxon>
        <taxon>Pterygota</taxon>
        <taxon>Neoptera</taxon>
        <taxon>Paraneoptera</taxon>
        <taxon>Hemiptera</taxon>
        <taxon>Heteroptera</taxon>
        <taxon>Panheteroptera</taxon>
        <taxon>Pentatomomorpha</taxon>
        <taxon>Pentatomoidea</taxon>
        <taxon>Pentatomidae</taxon>
        <taxon>Pentatominae</taxon>
        <taxon>Nezara</taxon>
    </lineage>
</organism>
<evidence type="ECO:0000256" key="1">
    <source>
        <dbReference type="SAM" id="MobiDB-lite"/>
    </source>
</evidence>
<proteinExistence type="predicted"/>
<sequence length="267" mass="29687">MKTLITVLAAASCCLAAEVPYTPAGPKAQGALLLLPLQQAKDNSSTSTTPRSVANGTENLDDVNAKIMEKLKQQQGSEQGVYHVYLQDGRLQRVQYTTAPIVPEQQTQQQQTASNNNNQQQTPEILSPESAEKRRVYFVQVPQERIQALQANAQQVPPQQSSQNFQPSAPAQYNQQESFPVNVRYLPLEDSSAPSSQYRQDRAEEAVVRYLPVPLTEQSGQYGQQQQYSAGEQQAVVQYSEVQPIQGPVYSYSPQAITRILRYAPVY</sequence>
<evidence type="ECO:0000256" key="2">
    <source>
        <dbReference type="SAM" id="SignalP"/>
    </source>
</evidence>
<dbReference type="OrthoDB" id="6625148at2759"/>
<feature type="chain" id="PRO_5040507178" description="Neuropeptide" evidence="2">
    <location>
        <begin position="17"/>
        <end position="267"/>
    </location>
</feature>
<evidence type="ECO:0000313" key="3">
    <source>
        <dbReference type="EMBL" id="CAH1404080.1"/>
    </source>
</evidence>
<feature type="region of interest" description="Disordered" evidence="1">
    <location>
        <begin position="151"/>
        <end position="173"/>
    </location>
</feature>
<dbReference type="AlphaFoldDB" id="A0A9P0MTM0"/>
<evidence type="ECO:0008006" key="5">
    <source>
        <dbReference type="Google" id="ProtNLM"/>
    </source>
</evidence>
<feature type="signal peptide" evidence="2">
    <location>
        <begin position="1"/>
        <end position="16"/>
    </location>
</feature>
<gene>
    <name evidence="3" type="ORF">NEZAVI_LOCUS12550</name>
</gene>
<keyword evidence="4" id="KW-1185">Reference proteome</keyword>
<feature type="region of interest" description="Disordered" evidence="1">
    <location>
        <begin position="104"/>
        <end position="131"/>
    </location>
</feature>
<accession>A0A9P0MTM0</accession>
<feature type="compositionally biased region" description="Low complexity" evidence="1">
    <location>
        <begin position="151"/>
        <end position="172"/>
    </location>
</feature>
<dbReference type="Proteomes" id="UP001152798">
    <property type="component" value="Chromosome 5"/>
</dbReference>
<keyword evidence="2" id="KW-0732">Signal</keyword>
<dbReference type="EMBL" id="OV725081">
    <property type="protein sequence ID" value="CAH1404080.1"/>
    <property type="molecule type" value="Genomic_DNA"/>
</dbReference>
<name>A0A9P0MTM0_NEZVI</name>
<reference evidence="3" key="1">
    <citation type="submission" date="2022-01" db="EMBL/GenBank/DDBJ databases">
        <authorList>
            <person name="King R."/>
        </authorList>
    </citation>
    <scope>NUCLEOTIDE SEQUENCE</scope>
</reference>
<protein>
    <recommendedName>
        <fullName evidence="5">Neuropeptide</fullName>
    </recommendedName>
</protein>